<evidence type="ECO:0000256" key="2">
    <source>
        <dbReference type="SAM" id="SignalP"/>
    </source>
</evidence>
<evidence type="ECO:0000313" key="3">
    <source>
        <dbReference type="EMBL" id="KAH6658086.1"/>
    </source>
</evidence>
<comment type="caution">
    <text evidence="3">The sequence shown here is derived from an EMBL/GenBank/DDBJ whole genome shotgun (WGS) entry which is preliminary data.</text>
</comment>
<dbReference type="Proteomes" id="UP000758603">
    <property type="component" value="Unassembled WGS sequence"/>
</dbReference>
<accession>A0A9P9A2D4</accession>
<protein>
    <submittedName>
        <fullName evidence="3">Uncharacterized protein</fullName>
    </submittedName>
</protein>
<proteinExistence type="predicted"/>
<dbReference type="GeneID" id="70128561"/>
<reference evidence="3" key="1">
    <citation type="journal article" date="2021" name="Nat. Commun.">
        <title>Genetic determinants of endophytism in the Arabidopsis root mycobiome.</title>
        <authorList>
            <person name="Mesny F."/>
            <person name="Miyauchi S."/>
            <person name="Thiergart T."/>
            <person name="Pickel B."/>
            <person name="Atanasova L."/>
            <person name="Karlsson M."/>
            <person name="Huettel B."/>
            <person name="Barry K.W."/>
            <person name="Haridas S."/>
            <person name="Chen C."/>
            <person name="Bauer D."/>
            <person name="Andreopoulos W."/>
            <person name="Pangilinan J."/>
            <person name="LaButti K."/>
            <person name="Riley R."/>
            <person name="Lipzen A."/>
            <person name="Clum A."/>
            <person name="Drula E."/>
            <person name="Henrissat B."/>
            <person name="Kohler A."/>
            <person name="Grigoriev I.V."/>
            <person name="Martin F.M."/>
            <person name="Hacquard S."/>
        </authorList>
    </citation>
    <scope>NUCLEOTIDE SEQUENCE</scope>
    <source>
        <strain evidence="3">MPI-SDFR-AT-0073</strain>
    </source>
</reference>
<feature type="region of interest" description="Disordered" evidence="1">
    <location>
        <begin position="115"/>
        <end position="159"/>
    </location>
</feature>
<dbReference type="AlphaFoldDB" id="A0A9P9A2D4"/>
<feature type="compositionally biased region" description="Basic residues" evidence="1">
    <location>
        <begin position="47"/>
        <end position="59"/>
    </location>
</feature>
<dbReference type="EMBL" id="JAGPXC010000002">
    <property type="protein sequence ID" value="KAH6658086.1"/>
    <property type="molecule type" value="Genomic_DNA"/>
</dbReference>
<name>A0A9P9A2D4_9PEZI</name>
<keyword evidence="4" id="KW-1185">Reference proteome</keyword>
<keyword evidence="2" id="KW-0732">Signal</keyword>
<organism evidence="3 4">
    <name type="scientific">Truncatella angustata</name>
    <dbReference type="NCBI Taxonomy" id="152316"/>
    <lineage>
        <taxon>Eukaryota</taxon>
        <taxon>Fungi</taxon>
        <taxon>Dikarya</taxon>
        <taxon>Ascomycota</taxon>
        <taxon>Pezizomycotina</taxon>
        <taxon>Sordariomycetes</taxon>
        <taxon>Xylariomycetidae</taxon>
        <taxon>Amphisphaeriales</taxon>
        <taxon>Sporocadaceae</taxon>
        <taxon>Truncatella</taxon>
    </lineage>
</organism>
<feature type="compositionally biased region" description="Polar residues" evidence="1">
    <location>
        <begin position="120"/>
        <end position="133"/>
    </location>
</feature>
<feature type="region of interest" description="Disordered" evidence="1">
    <location>
        <begin position="26"/>
        <end position="63"/>
    </location>
</feature>
<feature type="chain" id="PRO_5040487638" evidence="2">
    <location>
        <begin position="25"/>
        <end position="201"/>
    </location>
</feature>
<feature type="signal peptide" evidence="2">
    <location>
        <begin position="1"/>
        <end position="24"/>
    </location>
</feature>
<evidence type="ECO:0000256" key="1">
    <source>
        <dbReference type="SAM" id="MobiDB-lite"/>
    </source>
</evidence>
<gene>
    <name evidence="3" type="ORF">BKA67DRAFT_533260</name>
</gene>
<dbReference type="RefSeq" id="XP_045962320.1">
    <property type="nucleotide sequence ID" value="XM_046099669.1"/>
</dbReference>
<sequence>MTCAQGQTLAFFFFLVKLSTLTPGVTHTKSRGMDSMSTTSIMPNTNKNKKKKSPLGKKKPNAERKIYNLHTKAILTSLITTFTAGPSFPTEVPSSPLTVPAFQTQATYTSLTLETRDKSPQTYAGNYHQSSSVRDGPALTNAQGSVAGPPMANKNPQASWKKRLLDGKGFNESLLKKRRWHKVTCDPKEALHDNNQIKSLL</sequence>
<evidence type="ECO:0000313" key="4">
    <source>
        <dbReference type="Proteomes" id="UP000758603"/>
    </source>
</evidence>